<dbReference type="Proteomes" id="UP000077961">
    <property type="component" value="Unassembled WGS sequence"/>
</dbReference>
<dbReference type="EMBL" id="LXJZ01000193">
    <property type="protein sequence ID" value="OAJ55452.1"/>
    <property type="molecule type" value="Genomic_DNA"/>
</dbReference>
<sequence length="69" mass="6840">MSGFEAALDGIGALAFGVAVARPDAGVAVSGVAAAVRDDEQDSAVSNTSMPVLCFLTIIVLLRTCTGGL</sequence>
<organism evidence="1 4">
    <name type="scientific">Paraburkholderia ginsengiterrae</name>
    <dbReference type="NCBI Taxonomy" id="1462993"/>
    <lineage>
        <taxon>Bacteria</taxon>
        <taxon>Pseudomonadati</taxon>
        <taxon>Pseudomonadota</taxon>
        <taxon>Betaproteobacteria</taxon>
        <taxon>Burkholderiales</taxon>
        <taxon>Burkholderiaceae</taxon>
        <taxon>Paraburkholderia</taxon>
    </lineage>
</organism>
<dbReference type="AlphaFoldDB" id="A0A1A9MZ94"/>
<dbReference type="Proteomes" id="UP000078116">
    <property type="component" value="Unassembled WGS sequence"/>
</dbReference>
<evidence type="ECO:0000313" key="3">
    <source>
        <dbReference type="Proteomes" id="UP000077961"/>
    </source>
</evidence>
<evidence type="ECO:0000313" key="4">
    <source>
        <dbReference type="Proteomes" id="UP000078116"/>
    </source>
</evidence>
<name>A0A1A9MZ94_9BURK</name>
<dbReference type="EMBL" id="LXKA01000360">
    <property type="protein sequence ID" value="OAJ53363.1"/>
    <property type="molecule type" value="Genomic_DNA"/>
</dbReference>
<comment type="caution">
    <text evidence="1">The sequence shown here is derived from an EMBL/GenBank/DDBJ whole genome shotgun (WGS) entry which is preliminary data.</text>
</comment>
<gene>
    <name evidence="2" type="ORF">A6V36_35085</name>
    <name evidence="1" type="ORF">A6V37_08140</name>
</gene>
<dbReference type="STRING" id="1462993.A6V36_35085"/>
<keyword evidence="3" id="KW-1185">Reference proteome</keyword>
<reference evidence="3 4" key="1">
    <citation type="submission" date="2016-04" db="EMBL/GenBank/DDBJ databases">
        <title>Reclassification of Paraburkholderia panaciterrae (Farh et al. 2015) Dobritsa &amp; Samadpour 2016 as a later homotypic synonym of Paraburkholderia ginsengiterrae (Farh et al. 2015) Dobritsa &amp; Samadpour 2016.</title>
        <authorList>
            <person name="Dobritsa A.P."/>
            <person name="Kutumbaka K."/>
            <person name="Samadpour M."/>
        </authorList>
    </citation>
    <scope>NUCLEOTIDE SEQUENCE [LARGE SCALE GENOMIC DNA]</scope>
    <source>
        <strain evidence="1 4">DCY85</strain>
        <strain evidence="2 3">DCY85-1</strain>
    </source>
</reference>
<proteinExistence type="predicted"/>
<protein>
    <submittedName>
        <fullName evidence="1">Uncharacterized protein</fullName>
    </submittedName>
</protein>
<evidence type="ECO:0000313" key="2">
    <source>
        <dbReference type="EMBL" id="OAJ55452.1"/>
    </source>
</evidence>
<evidence type="ECO:0000313" key="1">
    <source>
        <dbReference type="EMBL" id="OAJ53363.1"/>
    </source>
</evidence>
<accession>A0A1A9MZ94</accession>